<gene>
    <name evidence="9" type="ORF">J2S77_001633</name>
</gene>
<comment type="function">
    <text evidence="5">Required for morphogenesis and for the elongation of the flagellar filament by facilitating polymerization of the flagellin monomers at the tip of growing filament. Forms a capping structure, which prevents flagellin subunits (transported through the central channel of the flagellum) from leaking out without polymerization at the distal end.</text>
</comment>
<evidence type="ECO:0000256" key="6">
    <source>
        <dbReference type="SAM" id="MobiDB-lite"/>
    </source>
</evidence>
<dbReference type="EMBL" id="JAUSTQ010000005">
    <property type="protein sequence ID" value="MDQ0159649.1"/>
    <property type="molecule type" value="Genomic_DNA"/>
</dbReference>
<keyword evidence="9" id="KW-0282">Flagellum</keyword>
<keyword evidence="9" id="KW-0969">Cilium</keyword>
<dbReference type="InterPro" id="IPR010809">
    <property type="entry name" value="FliD_C"/>
</dbReference>
<evidence type="ECO:0000256" key="5">
    <source>
        <dbReference type="RuleBase" id="RU362066"/>
    </source>
</evidence>
<proteinExistence type="inferred from homology"/>
<keyword evidence="10" id="KW-1185">Reference proteome</keyword>
<comment type="caution">
    <text evidence="9">The sequence shown here is derived from an EMBL/GenBank/DDBJ whole genome shotgun (WGS) entry which is preliminary data.</text>
</comment>
<dbReference type="Proteomes" id="UP001224359">
    <property type="component" value="Unassembled WGS sequence"/>
</dbReference>
<keyword evidence="9" id="KW-0966">Cell projection</keyword>
<evidence type="ECO:0000256" key="2">
    <source>
        <dbReference type="ARBA" id="ARBA00011255"/>
    </source>
</evidence>
<feature type="compositionally biased region" description="Low complexity" evidence="6">
    <location>
        <begin position="68"/>
        <end position="78"/>
    </location>
</feature>
<feature type="coiled-coil region" evidence="5">
    <location>
        <begin position="454"/>
        <end position="499"/>
    </location>
</feature>
<feature type="region of interest" description="Disordered" evidence="6">
    <location>
        <begin position="56"/>
        <end position="90"/>
    </location>
</feature>
<protein>
    <recommendedName>
        <fullName evidence="5">Flagellar hook-associated protein 2</fullName>
        <shortName evidence="5">HAP2</shortName>
    </recommendedName>
    <alternativeName>
        <fullName evidence="5">Flagellar cap protein</fullName>
    </alternativeName>
</protein>
<name>A0ABT9VFH2_9BACI</name>
<reference evidence="9 10" key="1">
    <citation type="submission" date="2023-07" db="EMBL/GenBank/DDBJ databases">
        <title>Genomic Encyclopedia of Type Strains, Phase IV (KMG-IV): sequencing the most valuable type-strain genomes for metagenomic binning, comparative biology and taxonomic classification.</title>
        <authorList>
            <person name="Goeker M."/>
        </authorList>
    </citation>
    <scope>NUCLEOTIDE SEQUENCE [LARGE SCALE GENOMIC DNA]</scope>
    <source>
        <strain evidence="9 10">DSM 16460</strain>
    </source>
</reference>
<evidence type="ECO:0000256" key="1">
    <source>
        <dbReference type="ARBA" id="ARBA00009764"/>
    </source>
</evidence>
<evidence type="ECO:0000256" key="4">
    <source>
        <dbReference type="ARBA" id="ARBA00023143"/>
    </source>
</evidence>
<organism evidence="9 10">
    <name type="scientific">Alkalibacillus salilacus</name>
    <dbReference type="NCBI Taxonomy" id="284582"/>
    <lineage>
        <taxon>Bacteria</taxon>
        <taxon>Bacillati</taxon>
        <taxon>Bacillota</taxon>
        <taxon>Bacilli</taxon>
        <taxon>Bacillales</taxon>
        <taxon>Bacillaceae</taxon>
        <taxon>Alkalibacillus</taxon>
    </lineage>
</organism>
<dbReference type="InterPro" id="IPR003481">
    <property type="entry name" value="FliD_N"/>
</dbReference>
<comment type="subcellular location">
    <subcellularLocation>
        <location evidence="5">Secreted</location>
    </subcellularLocation>
    <subcellularLocation>
        <location evidence="5">Bacterial flagellum</location>
    </subcellularLocation>
</comment>
<accession>A0ABT9VFH2</accession>
<comment type="subunit">
    <text evidence="2 5">Homopentamer.</text>
</comment>
<keyword evidence="3 5" id="KW-0175">Coiled coil</keyword>
<dbReference type="Pfam" id="PF02465">
    <property type="entry name" value="FliD_N"/>
    <property type="match status" value="1"/>
</dbReference>
<dbReference type="InterPro" id="IPR040026">
    <property type="entry name" value="FliD"/>
</dbReference>
<evidence type="ECO:0000259" key="7">
    <source>
        <dbReference type="Pfam" id="PF02465"/>
    </source>
</evidence>
<feature type="domain" description="Flagellar hook-associated protein 2 C-terminal" evidence="8">
    <location>
        <begin position="232"/>
        <end position="491"/>
    </location>
</feature>
<evidence type="ECO:0000313" key="10">
    <source>
        <dbReference type="Proteomes" id="UP001224359"/>
    </source>
</evidence>
<evidence type="ECO:0000259" key="8">
    <source>
        <dbReference type="Pfam" id="PF07195"/>
    </source>
</evidence>
<comment type="similarity">
    <text evidence="1 5">Belongs to the FliD family.</text>
</comment>
<dbReference type="PANTHER" id="PTHR30288:SF0">
    <property type="entry name" value="FLAGELLAR HOOK-ASSOCIATED PROTEIN 2"/>
    <property type="match status" value="1"/>
</dbReference>
<evidence type="ECO:0000256" key="3">
    <source>
        <dbReference type="ARBA" id="ARBA00023054"/>
    </source>
</evidence>
<keyword evidence="5" id="KW-0964">Secreted</keyword>
<sequence>MDNSMRMTGFASGMDVESMVNQLMEAERQPLQKMEQDQKWVELQRDAYREANTKLSELDGEISNMQQSSTYLSKSTESSNEEAITATAGQDSETGNYSIDVEQLATAAIKAGDKGAFQNDNPDFDPLESLNEQGADGGYVGEEISLTYHNEEGAQDVSFTLDEGDSLSDVFSKISNQSDGNLRGMYDQNSDRVIIERTEEGSFNENGDEIEFNSSFFDDVLNMNGVAEEGGNEARFNYNGIEMTSQNNNYELNGVNFEFHAVTGGNPTNITVGNDVDAAMEQITGFIDKYNETIDYMNGKTSEEKNRDYPPLTERQTEEMSEREIELWQEKSQSGLLRSDSTIEMGVSSMRSSWYESVEGTGNEDIKSVLDVGITTSSNWRDNGKLEVDEAELRQKLQEDPEAVMNLFHNSSEGEERGITQRVEDSLDSMMNQITDRAGNEFQQPQQYTLGRELVDMAERMSNFERRMQQTEQRYWDQFTRMEQAVQEMNSQSQQMQQQLGGMM</sequence>
<dbReference type="PANTHER" id="PTHR30288">
    <property type="entry name" value="FLAGELLAR CAP/ASSEMBLY PROTEIN FLID"/>
    <property type="match status" value="1"/>
</dbReference>
<dbReference type="Pfam" id="PF07195">
    <property type="entry name" value="FliD_C"/>
    <property type="match status" value="1"/>
</dbReference>
<evidence type="ECO:0000313" key="9">
    <source>
        <dbReference type="EMBL" id="MDQ0159649.1"/>
    </source>
</evidence>
<keyword evidence="4 5" id="KW-0975">Bacterial flagellum</keyword>
<feature type="domain" description="Flagellar hook-associated protein 2 N-terminal" evidence="7">
    <location>
        <begin position="12"/>
        <end position="108"/>
    </location>
</feature>